<gene>
    <name evidence="1" type="ORF">SAMN04488055_2994</name>
</gene>
<evidence type="ECO:0000313" key="2">
    <source>
        <dbReference type="Proteomes" id="UP000185003"/>
    </source>
</evidence>
<keyword evidence="2" id="KW-1185">Reference proteome</keyword>
<dbReference type="RefSeq" id="WP_074239997.1">
    <property type="nucleotide sequence ID" value="NZ_FSRA01000001.1"/>
</dbReference>
<name>A0A1N6GVB0_9BACT</name>
<reference evidence="1 2" key="1">
    <citation type="submission" date="2016-11" db="EMBL/GenBank/DDBJ databases">
        <authorList>
            <person name="Jaros S."/>
            <person name="Januszkiewicz K."/>
            <person name="Wedrychowicz H."/>
        </authorList>
    </citation>
    <scope>NUCLEOTIDE SEQUENCE [LARGE SCALE GENOMIC DNA]</scope>
    <source>
        <strain evidence="1 2">DSM 24787</strain>
    </source>
</reference>
<sequence length="114" mass="12860">MLQSFDYLDEVLATQHRHEASTLPEYYASELLEALGYQPDQAAEALARAMRACAALGMPVALNFRRTYCCYEGQMNEDWQLTPLASYFLVINCDPSHPAVAGAQLHILRKHRSL</sequence>
<evidence type="ECO:0000313" key="1">
    <source>
        <dbReference type="EMBL" id="SIO11387.1"/>
    </source>
</evidence>
<dbReference type="EMBL" id="FSRA01000001">
    <property type="protein sequence ID" value="SIO11387.1"/>
    <property type="molecule type" value="Genomic_DNA"/>
</dbReference>
<dbReference type="OrthoDB" id="1256452at2"/>
<dbReference type="Proteomes" id="UP000185003">
    <property type="component" value="Unassembled WGS sequence"/>
</dbReference>
<dbReference type="AlphaFoldDB" id="A0A1N6GVB0"/>
<accession>A0A1N6GVB0</accession>
<protein>
    <submittedName>
        <fullName evidence="1">DNA-damage-inducible protein D</fullName>
    </submittedName>
</protein>
<proteinExistence type="predicted"/>
<organism evidence="1 2">
    <name type="scientific">Chitinophaga niabensis</name>
    <dbReference type="NCBI Taxonomy" id="536979"/>
    <lineage>
        <taxon>Bacteria</taxon>
        <taxon>Pseudomonadati</taxon>
        <taxon>Bacteroidota</taxon>
        <taxon>Chitinophagia</taxon>
        <taxon>Chitinophagales</taxon>
        <taxon>Chitinophagaceae</taxon>
        <taxon>Chitinophaga</taxon>
    </lineage>
</organism>
<dbReference type="STRING" id="536979.SAMN04488055_2994"/>